<accession>A0A5J4ZKJ9</accession>
<keyword evidence="2" id="KW-1185">Reference proteome</keyword>
<organism evidence="1 2">
    <name type="scientific">Nyssa sinensis</name>
    <dbReference type="NCBI Taxonomy" id="561372"/>
    <lineage>
        <taxon>Eukaryota</taxon>
        <taxon>Viridiplantae</taxon>
        <taxon>Streptophyta</taxon>
        <taxon>Embryophyta</taxon>
        <taxon>Tracheophyta</taxon>
        <taxon>Spermatophyta</taxon>
        <taxon>Magnoliopsida</taxon>
        <taxon>eudicotyledons</taxon>
        <taxon>Gunneridae</taxon>
        <taxon>Pentapetalae</taxon>
        <taxon>asterids</taxon>
        <taxon>Cornales</taxon>
        <taxon>Nyssaceae</taxon>
        <taxon>Nyssa</taxon>
    </lineage>
</organism>
<evidence type="ECO:0000313" key="2">
    <source>
        <dbReference type="Proteomes" id="UP000325577"/>
    </source>
</evidence>
<proteinExistence type="predicted"/>
<protein>
    <submittedName>
        <fullName evidence="1">Uncharacterized protein</fullName>
    </submittedName>
</protein>
<dbReference type="Proteomes" id="UP000325577">
    <property type="component" value="Linkage Group LG7"/>
</dbReference>
<reference evidence="1 2" key="1">
    <citation type="submission" date="2019-09" db="EMBL/GenBank/DDBJ databases">
        <title>A chromosome-level genome assembly of the Chinese tupelo Nyssa sinensis.</title>
        <authorList>
            <person name="Yang X."/>
            <person name="Kang M."/>
            <person name="Yang Y."/>
            <person name="Xiong H."/>
            <person name="Wang M."/>
            <person name="Zhang Z."/>
            <person name="Wang Z."/>
            <person name="Wu H."/>
            <person name="Ma T."/>
            <person name="Liu J."/>
            <person name="Xi Z."/>
        </authorList>
    </citation>
    <scope>NUCLEOTIDE SEQUENCE [LARGE SCALE GENOMIC DNA]</scope>
    <source>
        <strain evidence="1">J267</strain>
        <tissue evidence="1">Leaf</tissue>
    </source>
</reference>
<gene>
    <name evidence="1" type="ORF">F0562_015291</name>
</gene>
<sequence>MQRWTTTTTVVSNGGKRRLGRLASQFLCVYDLSIDSISEFLLRINCGGHASDYCSFLSLLSLSLCETAGRGREVCVVV</sequence>
<name>A0A5J4ZKJ9_9ASTE</name>
<dbReference type="EMBL" id="CM018050">
    <property type="protein sequence ID" value="KAA8517817.1"/>
    <property type="molecule type" value="Genomic_DNA"/>
</dbReference>
<dbReference type="AlphaFoldDB" id="A0A5J4ZKJ9"/>
<evidence type="ECO:0000313" key="1">
    <source>
        <dbReference type="EMBL" id="KAA8517817.1"/>
    </source>
</evidence>